<evidence type="ECO:0000259" key="4">
    <source>
        <dbReference type="PROSITE" id="PS50405"/>
    </source>
</evidence>
<dbReference type="PROSITE" id="PS50405">
    <property type="entry name" value="GST_CTER"/>
    <property type="match status" value="1"/>
</dbReference>
<reference evidence="5 6" key="1">
    <citation type="journal article" date="2012" name="Eukaryot. Cell">
        <title>Draft genome sequence of Wickerhamomyces ciferrii NRRL Y-1031 F-60-10.</title>
        <authorList>
            <person name="Schneider J."/>
            <person name="Andrea H."/>
            <person name="Blom J."/>
            <person name="Jaenicke S."/>
            <person name="Ruckert C."/>
            <person name="Schorsch C."/>
            <person name="Szczepanowski R."/>
            <person name="Farwick M."/>
            <person name="Goesmann A."/>
            <person name="Puhler A."/>
            <person name="Schaffer S."/>
            <person name="Tauch A."/>
            <person name="Kohler T."/>
            <person name="Brinkrolf K."/>
        </authorList>
    </citation>
    <scope>NUCLEOTIDE SEQUENCE [LARGE SCALE GENOMIC DNA]</scope>
    <source>
        <strain evidence="6">ATCC 14091 / BCRC 22168 / CBS 111 / JCM 3599 / NBRC 0793 / NRRL Y-1031 F-60-10</strain>
    </source>
</reference>
<dbReference type="InterPro" id="IPR004046">
    <property type="entry name" value="GST_C"/>
</dbReference>
<feature type="domain" description="GST C-terminal" evidence="4">
    <location>
        <begin position="95"/>
        <end position="244"/>
    </location>
</feature>
<dbReference type="FunCoup" id="K0KP21">
    <property type="interactions" value="119"/>
</dbReference>
<dbReference type="Gene3D" id="1.20.1050.10">
    <property type="match status" value="1"/>
</dbReference>
<comment type="similarity">
    <text evidence="1 2">Belongs to the GST superfamily.</text>
</comment>
<dbReference type="PANTHER" id="PTHR44051">
    <property type="entry name" value="GLUTATHIONE S-TRANSFERASE-RELATED"/>
    <property type="match status" value="1"/>
</dbReference>
<dbReference type="SUPFAM" id="SSF47616">
    <property type="entry name" value="GST C-terminal domain-like"/>
    <property type="match status" value="1"/>
</dbReference>
<evidence type="ECO:0000313" key="6">
    <source>
        <dbReference type="Proteomes" id="UP000009328"/>
    </source>
</evidence>
<dbReference type="SFLD" id="SFLDS00019">
    <property type="entry name" value="Glutathione_Transferase_(cytos"/>
    <property type="match status" value="1"/>
</dbReference>
<dbReference type="HOGENOM" id="CLU_011226_15_2_1"/>
<organism evidence="5 6">
    <name type="scientific">Wickerhamomyces ciferrii (strain ATCC 14091 / BCRC 22168 / CBS 111 / JCM 3599 / NBRC 0793 / NRRL Y-1031 F-60-10)</name>
    <name type="common">Yeast</name>
    <name type="synonym">Pichia ciferrii</name>
    <dbReference type="NCBI Taxonomy" id="1206466"/>
    <lineage>
        <taxon>Eukaryota</taxon>
        <taxon>Fungi</taxon>
        <taxon>Dikarya</taxon>
        <taxon>Ascomycota</taxon>
        <taxon>Saccharomycotina</taxon>
        <taxon>Saccharomycetes</taxon>
        <taxon>Phaffomycetales</taxon>
        <taxon>Wickerhamomycetaceae</taxon>
        <taxon>Wickerhamomyces</taxon>
    </lineage>
</organism>
<sequence>MAPQAKLTLHWLEKSRSHRIAWLLEETKQDYSLKLYHRDSNGKSPSLSNVSETGQSPILEFDFGVEPTYKLVESGHIVDCMINCYDPQGLLKSKTEESKVEVGFLLFFSEASIGEQIDSIVLLNNSLKDTDQDNSIISKFVEQVKTNKIYPTLNKQLTFLENKLSEESKKASTDSLFFVDDKLTGADIILLFTIHFILESGIVESVDSKDYPLLSKWLEQMKSRPALIKANERIETEGQGEYPIWFN</sequence>
<dbReference type="InterPro" id="IPR040079">
    <property type="entry name" value="Glutathione_S-Trfase"/>
</dbReference>
<dbReference type="InParanoid" id="K0KP21"/>
<dbReference type="EC" id="2.5.1.18" evidence="5"/>
<protein>
    <submittedName>
        <fullName evidence="5">Glutathione S-transferase 1</fullName>
        <ecNumber evidence="5">2.5.1.18</ecNumber>
    </submittedName>
</protein>
<keyword evidence="6" id="KW-1185">Reference proteome</keyword>
<dbReference type="EMBL" id="CAIF01000068">
    <property type="protein sequence ID" value="CCH43139.1"/>
    <property type="molecule type" value="Genomic_DNA"/>
</dbReference>
<name>K0KP21_WICCF</name>
<dbReference type="InterPro" id="IPR004045">
    <property type="entry name" value="Glutathione_S-Trfase_N"/>
</dbReference>
<dbReference type="PANTHER" id="PTHR44051:SF9">
    <property type="entry name" value="GLUTATHIONE S-TRANSFERASE 1"/>
    <property type="match status" value="1"/>
</dbReference>
<proteinExistence type="inferred from homology"/>
<evidence type="ECO:0000313" key="5">
    <source>
        <dbReference type="EMBL" id="CCH43139.1"/>
    </source>
</evidence>
<dbReference type="eggNOG" id="KOG0867">
    <property type="taxonomic scope" value="Eukaryota"/>
</dbReference>
<dbReference type="Pfam" id="PF00043">
    <property type="entry name" value="GST_C"/>
    <property type="match status" value="1"/>
</dbReference>
<dbReference type="InterPro" id="IPR036282">
    <property type="entry name" value="Glutathione-S-Trfase_C_sf"/>
</dbReference>
<dbReference type="Gene3D" id="3.40.30.10">
    <property type="entry name" value="Glutaredoxin"/>
    <property type="match status" value="1"/>
</dbReference>
<dbReference type="Proteomes" id="UP000009328">
    <property type="component" value="Unassembled WGS sequence"/>
</dbReference>
<dbReference type="InterPro" id="IPR036249">
    <property type="entry name" value="Thioredoxin-like_sf"/>
</dbReference>
<feature type="domain" description="GST N-terminal" evidence="3">
    <location>
        <begin position="4"/>
        <end position="89"/>
    </location>
</feature>
<dbReference type="SUPFAM" id="SSF52833">
    <property type="entry name" value="Thioredoxin-like"/>
    <property type="match status" value="1"/>
</dbReference>
<dbReference type="PROSITE" id="PS50404">
    <property type="entry name" value="GST_NTER"/>
    <property type="match status" value="1"/>
</dbReference>
<keyword evidence="5" id="KW-0808">Transferase</keyword>
<dbReference type="AlphaFoldDB" id="K0KP21"/>
<dbReference type="InterPro" id="IPR010987">
    <property type="entry name" value="Glutathione-S-Trfase_C-like"/>
</dbReference>
<dbReference type="Pfam" id="PF02798">
    <property type="entry name" value="GST_N"/>
    <property type="match status" value="1"/>
</dbReference>
<dbReference type="SFLD" id="SFLDG00358">
    <property type="entry name" value="Main_(cytGST)"/>
    <property type="match status" value="1"/>
</dbReference>
<evidence type="ECO:0000256" key="2">
    <source>
        <dbReference type="RuleBase" id="RU003494"/>
    </source>
</evidence>
<dbReference type="CDD" id="cd03046">
    <property type="entry name" value="GST_N_GTT1_like"/>
    <property type="match status" value="1"/>
</dbReference>
<gene>
    <name evidence="5" type="ORF">BN7_2686</name>
</gene>
<accession>K0KP21</accession>
<comment type="caution">
    <text evidence="5">The sequence shown here is derived from an EMBL/GenBank/DDBJ whole genome shotgun (WGS) entry which is preliminary data.</text>
</comment>
<dbReference type="GO" id="GO:0004364">
    <property type="term" value="F:glutathione transferase activity"/>
    <property type="evidence" value="ECO:0007669"/>
    <property type="project" value="UniProtKB-EC"/>
</dbReference>
<evidence type="ECO:0000259" key="3">
    <source>
        <dbReference type="PROSITE" id="PS50404"/>
    </source>
</evidence>
<evidence type="ECO:0000256" key="1">
    <source>
        <dbReference type="ARBA" id="ARBA00007409"/>
    </source>
</evidence>
<dbReference type="STRING" id="1206466.K0KP21"/>